<keyword evidence="1" id="KW-0456">Lyase</keyword>
<dbReference type="Proteomes" id="UP001596328">
    <property type="component" value="Unassembled WGS sequence"/>
</dbReference>
<dbReference type="Pfam" id="PF04909">
    <property type="entry name" value="Amidohydro_2"/>
    <property type="match status" value="1"/>
</dbReference>
<accession>A0ABD5RWJ2</accession>
<dbReference type="InterPro" id="IPR006680">
    <property type="entry name" value="Amidohydro-rel"/>
</dbReference>
<comment type="caution">
    <text evidence="3">The sequence shown here is derived from an EMBL/GenBank/DDBJ whole genome shotgun (WGS) entry which is preliminary data.</text>
</comment>
<dbReference type="EMBL" id="JBHSWU010000024">
    <property type="protein sequence ID" value="MFC6723551.1"/>
    <property type="molecule type" value="Genomic_DNA"/>
</dbReference>
<evidence type="ECO:0000259" key="2">
    <source>
        <dbReference type="Pfam" id="PF04909"/>
    </source>
</evidence>
<proteinExistence type="predicted"/>
<dbReference type="PANTHER" id="PTHR21240">
    <property type="entry name" value="2-AMINO-3-CARBOXYLMUCONATE-6-SEMIALDEHYDE DECARBOXYLASE"/>
    <property type="match status" value="1"/>
</dbReference>
<sequence length="365" mass="41100">MRGKPGRFVIDTHVHGQRHAVNFEANTGEASYGSLAGEMRTAVPADEADETDEAIVYKNTDRLKYDMDAYGVDRCLLLPGFGMSNRLNREMVEEHPDRFRAMAAPVQTMKKAIRGEEEYSYDTACEELDELLSQDAFVGIGEGLPCDPTVTEHVPWDRRRDQIRKVFDVAAKHEVPVSWHAGRATGYSGSGSTEGGSFPQYYPDWKDLSLVSELAAEYPDVSVVLNHGGMQGGWREDTVNTVCKVAARHDNVHFEIGLYWADLLKKPMDDPSIDLSQLIWGTDWGASIVAHSQPTKDPPIYWDQISERGLPAHQPDYWGTSLRQIEKYTWDEELPQDELNQILGGNACELFGFEPPESRLFPEYL</sequence>
<name>A0ABD5RWJ2_9EURY</name>
<evidence type="ECO:0000256" key="1">
    <source>
        <dbReference type="ARBA" id="ARBA00023239"/>
    </source>
</evidence>
<feature type="domain" description="Amidohydrolase-related" evidence="2">
    <location>
        <begin position="83"/>
        <end position="353"/>
    </location>
</feature>
<dbReference type="InterPro" id="IPR032465">
    <property type="entry name" value="ACMSD"/>
</dbReference>
<dbReference type="Gene3D" id="3.20.20.140">
    <property type="entry name" value="Metal-dependent hydrolases"/>
    <property type="match status" value="1"/>
</dbReference>
<protein>
    <submittedName>
        <fullName evidence="3">Amidohydrolase family protein</fullName>
    </submittedName>
</protein>
<dbReference type="AlphaFoldDB" id="A0ABD5RWJ2"/>
<dbReference type="GO" id="GO:0016829">
    <property type="term" value="F:lyase activity"/>
    <property type="evidence" value="ECO:0007669"/>
    <property type="project" value="UniProtKB-KW"/>
</dbReference>
<dbReference type="SUPFAM" id="SSF51556">
    <property type="entry name" value="Metallo-dependent hydrolases"/>
    <property type="match status" value="1"/>
</dbReference>
<organism evidence="3 4">
    <name type="scientific">Halobium palmae</name>
    <dbReference type="NCBI Taxonomy" id="1776492"/>
    <lineage>
        <taxon>Archaea</taxon>
        <taxon>Methanobacteriati</taxon>
        <taxon>Methanobacteriota</taxon>
        <taxon>Stenosarchaea group</taxon>
        <taxon>Halobacteria</taxon>
        <taxon>Halobacteriales</taxon>
        <taxon>Haloferacaceae</taxon>
        <taxon>Halobium</taxon>
    </lineage>
</organism>
<gene>
    <name evidence="3" type="ORF">ACFQE1_03925</name>
</gene>
<reference evidence="3 4" key="1">
    <citation type="journal article" date="2019" name="Int. J. Syst. Evol. Microbiol.">
        <title>The Global Catalogue of Microorganisms (GCM) 10K type strain sequencing project: providing services to taxonomists for standard genome sequencing and annotation.</title>
        <authorList>
            <consortium name="The Broad Institute Genomics Platform"/>
            <consortium name="The Broad Institute Genome Sequencing Center for Infectious Disease"/>
            <person name="Wu L."/>
            <person name="Ma J."/>
        </authorList>
    </citation>
    <scope>NUCLEOTIDE SEQUENCE [LARGE SCALE GENOMIC DNA]</scope>
    <source>
        <strain evidence="3 4">NBRC 111368</strain>
    </source>
</reference>
<evidence type="ECO:0000313" key="4">
    <source>
        <dbReference type="Proteomes" id="UP001596328"/>
    </source>
</evidence>
<keyword evidence="4" id="KW-1185">Reference proteome</keyword>
<evidence type="ECO:0000313" key="3">
    <source>
        <dbReference type="EMBL" id="MFC6723551.1"/>
    </source>
</evidence>
<dbReference type="InterPro" id="IPR032466">
    <property type="entry name" value="Metal_Hydrolase"/>
</dbReference>